<evidence type="ECO:0000313" key="2">
    <source>
        <dbReference type="Proteomes" id="UP001054945"/>
    </source>
</evidence>
<comment type="caution">
    <text evidence="1">The sequence shown here is derived from an EMBL/GenBank/DDBJ whole genome shotgun (WGS) entry which is preliminary data.</text>
</comment>
<dbReference type="EMBL" id="BPLR01011133">
    <property type="protein sequence ID" value="GIY44369.1"/>
    <property type="molecule type" value="Genomic_DNA"/>
</dbReference>
<reference evidence="1 2" key="1">
    <citation type="submission" date="2021-06" db="EMBL/GenBank/DDBJ databases">
        <title>Caerostris extrusa draft genome.</title>
        <authorList>
            <person name="Kono N."/>
            <person name="Arakawa K."/>
        </authorList>
    </citation>
    <scope>NUCLEOTIDE SEQUENCE [LARGE SCALE GENOMIC DNA]</scope>
</reference>
<dbReference type="AlphaFoldDB" id="A0AAV4TFB0"/>
<protein>
    <submittedName>
        <fullName evidence="1">Uncharacterized protein</fullName>
    </submittedName>
</protein>
<dbReference type="Proteomes" id="UP001054945">
    <property type="component" value="Unassembled WGS sequence"/>
</dbReference>
<organism evidence="1 2">
    <name type="scientific">Caerostris extrusa</name>
    <name type="common">Bark spider</name>
    <name type="synonym">Caerostris bankana</name>
    <dbReference type="NCBI Taxonomy" id="172846"/>
    <lineage>
        <taxon>Eukaryota</taxon>
        <taxon>Metazoa</taxon>
        <taxon>Ecdysozoa</taxon>
        <taxon>Arthropoda</taxon>
        <taxon>Chelicerata</taxon>
        <taxon>Arachnida</taxon>
        <taxon>Araneae</taxon>
        <taxon>Araneomorphae</taxon>
        <taxon>Entelegynae</taxon>
        <taxon>Araneoidea</taxon>
        <taxon>Araneidae</taxon>
        <taxon>Caerostris</taxon>
    </lineage>
</organism>
<gene>
    <name evidence="1" type="ORF">CEXT_1591</name>
</gene>
<evidence type="ECO:0000313" key="1">
    <source>
        <dbReference type="EMBL" id="GIY44369.1"/>
    </source>
</evidence>
<keyword evidence="2" id="KW-1185">Reference proteome</keyword>
<accession>A0AAV4TFB0</accession>
<name>A0AAV4TFB0_CAEEX</name>
<sequence>MSLNGPSSPLFLCGGARIGGLDAEDPTPHGLAQVGVKRLIYSSSSKAREGRVGHWGSVIKGAGAGNPGAETCGSGKMYFGPPFAIHCTFAKFSEYRPLTFLAPPSQLSHREGNQFTE</sequence>
<proteinExistence type="predicted"/>